<sequence>MLTEKFEDFHIKRGANNMSHDQEVLSGQAEFILPAVRPLYEKPLILHKGKGVWVKDVNGREYLDLFAGILTTSVGHCNPHVVARMTDQLGKLGHTSTLYVTEPQVEASSRLASIAPGKLSQTFFTNSGTEAIESAIQMAFLHTGRSEVIGLRQSYHGRSFMASNLTAVSSWRPLATSFPGIKHVQTPYPYRCPYKQPCDASCAEKFANDIEDVIRTTTNGKPAAFIAESVMGVGGYIVPPPGYLKRAAEIIRSYGGLFISDEVQSGFGRSGTHWFGI</sequence>
<dbReference type="EC" id="2.6.1.44" evidence="5"/>
<keyword evidence="8" id="KW-0663">Pyridoxal phosphate</keyword>
<dbReference type="PANTHER" id="PTHR45688">
    <property type="match status" value="1"/>
</dbReference>
<gene>
    <name evidence="9" type="ORF">METZ01_LOCUS382491</name>
</gene>
<organism evidence="9">
    <name type="scientific">marine metagenome</name>
    <dbReference type="NCBI Taxonomy" id="408172"/>
    <lineage>
        <taxon>unclassified sequences</taxon>
        <taxon>metagenomes</taxon>
        <taxon>ecological metagenomes</taxon>
    </lineage>
</organism>
<dbReference type="Pfam" id="PF00202">
    <property type="entry name" value="Aminotran_3"/>
    <property type="match status" value="1"/>
</dbReference>
<name>A0A382U6P8_9ZZZZ</name>
<keyword evidence="7" id="KW-0808">Transferase</keyword>
<comment type="similarity">
    <text evidence="3">Belongs to the class-III pyridoxal-phosphate-dependent aminotransferase family.</text>
</comment>
<comment type="cofactor">
    <cofactor evidence="1">
        <name>pyridoxal 5'-phosphate</name>
        <dbReference type="ChEBI" id="CHEBI:597326"/>
    </cofactor>
</comment>
<dbReference type="GO" id="GO:0008453">
    <property type="term" value="F:alanine-glyoxylate transaminase activity"/>
    <property type="evidence" value="ECO:0007669"/>
    <property type="project" value="UniProtKB-EC"/>
</dbReference>
<feature type="non-terminal residue" evidence="9">
    <location>
        <position position="277"/>
    </location>
</feature>
<dbReference type="Gene3D" id="3.40.640.10">
    <property type="entry name" value="Type I PLP-dependent aspartate aminotransferase-like (Major domain)"/>
    <property type="match status" value="1"/>
</dbReference>
<dbReference type="InterPro" id="IPR015421">
    <property type="entry name" value="PyrdxlP-dep_Trfase_major"/>
</dbReference>
<dbReference type="InterPro" id="IPR015424">
    <property type="entry name" value="PyrdxlP-dep_Trfase"/>
</dbReference>
<dbReference type="GO" id="GO:0005739">
    <property type="term" value="C:mitochondrion"/>
    <property type="evidence" value="ECO:0007669"/>
    <property type="project" value="UniProtKB-SubCell"/>
</dbReference>
<keyword evidence="6" id="KW-0032">Aminotransferase</keyword>
<evidence type="ECO:0000313" key="9">
    <source>
        <dbReference type="EMBL" id="SVD29637.1"/>
    </source>
</evidence>
<evidence type="ECO:0000256" key="3">
    <source>
        <dbReference type="ARBA" id="ARBA00008954"/>
    </source>
</evidence>
<accession>A0A382U6P8</accession>
<evidence type="ECO:0000256" key="7">
    <source>
        <dbReference type="ARBA" id="ARBA00022679"/>
    </source>
</evidence>
<dbReference type="AlphaFoldDB" id="A0A382U6P8"/>
<evidence type="ECO:0000256" key="6">
    <source>
        <dbReference type="ARBA" id="ARBA00022576"/>
    </source>
</evidence>
<comment type="subcellular location">
    <subcellularLocation>
        <location evidence="2">Mitochondrion</location>
    </subcellularLocation>
</comment>
<evidence type="ECO:0000256" key="5">
    <source>
        <dbReference type="ARBA" id="ARBA00013049"/>
    </source>
</evidence>
<evidence type="ECO:0000256" key="8">
    <source>
        <dbReference type="ARBA" id="ARBA00022898"/>
    </source>
</evidence>
<protein>
    <recommendedName>
        <fullName evidence="5">alanine--glyoxylate transaminase</fullName>
        <ecNumber evidence="5">2.6.1.44</ecNumber>
    </recommendedName>
</protein>
<reference evidence="9" key="1">
    <citation type="submission" date="2018-05" db="EMBL/GenBank/DDBJ databases">
        <authorList>
            <person name="Lanie J.A."/>
            <person name="Ng W.-L."/>
            <person name="Kazmierczak K.M."/>
            <person name="Andrzejewski T.M."/>
            <person name="Davidsen T.M."/>
            <person name="Wayne K.J."/>
            <person name="Tettelin H."/>
            <person name="Glass J.I."/>
            <person name="Rusch D."/>
            <person name="Podicherti R."/>
            <person name="Tsui H.-C.T."/>
            <person name="Winkler M.E."/>
        </authorList>
    </citation>
    <scope>NUCLEOTIDE SEQUENCE</scope>
</reference>
<dbReference type="EMBL" id="UINC01141726">
    <property type="protein sequence ID" value="SVD29637.1"/>
    <property type="molecule type" value="Genomic_DNA"/>
</dbReference>
<dbReference type="SUPFAM" id="SSF53383">
    <property type="entry name" value="PLP-dependent transferases"/>
    <property type="match status" value="1"/>
</dbReference>
<evidence type="ECO:0000256" key="1">
    <source>
        <dbReference type="ARBA" id="ARBA00001933"/>
    </source>
</evidence>
<evidence type="ECO:0000256" key="4">
    <source>
        <dbReference type="ARBA" id="ARBA00011881"/>
    </source>
</evidence>
<dbReference type="GO" id="GO:0030170">
    <property type="term" value="F:pyridoxal phosphate binding"/>
    <property type="evidence" value="ECO:0007669"/>
    <property type="project" value="InterPro"/>
</dbReference>
<dbReference type="InterPro" id="IPR005814">
    <property type="entry name" value="Aminotrans_3"/>
</dbReference>
<proteinExistence type="inferred from homology"/>
<evidence type="ECO:0000256" key="2">
    <source>
        <dbReference type="ARBA" id="ARBA00004173"/>
    </source>
</evidence>
<dbReference type="InterPro" id="IPR015422">
    <property type="entry name" value="PyrdxlP-dep_Trfase_small"/>
</dbReference>
<dbReference type="Gene3D" id="3.90.1150.10">
    <property type="entry name" value="Aspartate Aminotransferase, domain 1"/>
    <property type="match status" value="1"/>
</dbReference>
<comment type="subunit">
    <text evidence="4">Homotetramer.</text>
</comment>
<dbReference type="PANTHER" id="PTHR45688:SF3">
    <property type="entry name" value="ALANINE--GLYOXYLATE AMINOTRANSFERASE 2, MITOCHONDRIAL"/>
    <property type="match status" value="1"/>
</dbReference>